<sequence>MDVTKFSLQGLYHVALKPVYWKPLGIFAGSYLLVFGVVAGAYYVTIMPFILAGALLTMGPVGLFVAHIQWLVQSNTMASYICRNLLVDKLNVEVFDVTLVKKGQQKLVTEAKYLDKKSTKRSKFNWSIHSVIYSFVTARVYSLTKTLMLSAISLIPIFGPLIVNQITAPDRALSYLSRYFRMRHFTSAETKAFKYRHLGPLACFGVAAGLLELIPFTSMITIMSNTVGAALWANDLMKKEQIDTVKTQL</sequence>
<feature type="transmembrane region" description="Helical" evidence="1">
    <location>
        <begin position="201"/>
        <end position="223"/>
    </location>
</feature>
<evidence type="ECO:0000313" key="3">
    <source>
        <dbReference type="Proteomes" id="UP001623330"/>
    </source>
</evidence>
<dbReference type="Proteomes" id="UP001623330">
    <property type="component" value="Unassembled WGS sequence"/>
</dbReference>
<accession>A0ABR4NZ77</accession>
<keyword evidence="1" id="KW-0812">Transmembrane</keyword>
<evidence type="ECO:0000313" key="2">
    <source>
        <dbReference type="EMBL" id="KAL3234501.1"/>
    </source>
</evidence>
<dbReference type="PANTHER" id="PTHR34292:SF3">
    <property type="entry name" value="OUTER SPORE WALL PROTEIN LDS2-RELATED"/>
    <property type="match status" value="1"/>
</dbReference>
<organism evidence="2 3">
    <name type="scientific">Nakaseomyces bracarensis</name>
    <dbReference type="NCBI Taxonomy" id="273131"/>
    <lineage>
        <taxon>Eukaryota</taxon>
        <taxon>Fungi</taxon>
        <taxon>Dikarya</taxon>
        <taxon>Ascomycota</taxon>
        <taxon>Saccharomycotina</taxon>
        <taxon>Saccharomycetes</taxon>
        <taxon>Saccharomycetales</taxon>
        <taxon>Saccharomycetaceae</taxon>
        <taxon>Nakaseomyces</taxon>
    </lineage>
</organism>
<keyword evidence="3" id="KW-1185">Reference proteome</keyword>
<reference evidence="2 3" key="1">
    <citation type="submission" date="2024-05" db="EMBL/GenBank/DDBJ databases">
        <title>Long read based assembly of the Candida bracarensis genome reveals expanded adhesin content.</title>
        <authorList>
            <person name="Marcet-Houben M."/>
            <person name="Ksiezopolska E."/>
            <person name="Gabaldon T."/>
        </authorList>
    </citation>
    <scope>NUCLEOTIDE SEQUENCE [LARGE SCALE GENOMIC DNA]</scope>
    <source>
        <strain evidence="2 3">CBM6</strain>
    </source>
</reference>
<comment type="caution">
    <text evidence="2">The sequence shown here is derived from an EMBL/GenBank/DDBJ whole genome shotgun (WGS) entry which is preliminary data.</text>
</comment>
<dbReference type="PANTHER" id="PTHR34292">
    <property type="entry name" value="OUTER SPORE WALL PROTEIN LDS1"/>
    <property type="match status" value="1"/>
</dbReference>
<keyword evidence="1" id="KW-1133">Transmembrane helix</keyword>
<gene>
    <name evidence="2" type="ORF">RNJ44_03263</name>
</gene>
<keyword evidence="1" id="KW-0472">Membrane</keyword>
<proteinExistence type="predicted"/>
<dbReference type="InterPro" id="IPR052786">
    <property type="entry name" value="Spore_wall_assembly"/>
</dbReference>
<feature type="transmembrane region" description="Helical" evidence="1">
    <location>
        <begin position="49"/>
        <end position="72"/>
    </location>
</feature>
<protein>
    <recommendedName>
        <fullName evidence="4">Outer spore wall protein RRT8</fullName>
    </recommendedName>
</protein>
<dbReference type="EMBL" id="JBEVYD010000003">
    <property type="protein sequence ID" value="KAL3234501.1"/>
    <property type="molecule type" value="Genomic_DNA"/>
</dbReference>
<name>A0ABR4NZ77_9SACH</name>
<evidence type="ECO:0008006" key="4">
    <source>
        <dbReference type="Google" id="ProtNLM"/>
    </source>
</evidence>
<feature type="transmembrane region" description="Helical" evidence="1">
    <location>
        <begin position="20"/>
        <end position="43"/>
    </location>
</feature>
<evidence type="ECO:0000256" key="1">
    <source>
        <dbReference type="SAM" id="Phobius"/>
    </source>
</evidence>
<feature type="transmembrane region" description="Helical" evidence="1">
    <location>
        <begin position="147"/>
        <end position="168"/>
    </location>
</feature>